<dbReference type="GO" id="GO:0003677">
    <property type="term" value="F:DNA binding"/>
    <property type="evidence" value="ECO:0007669"/>
    <property type="project" value="UniProtKB-KW"/>
</dbReference>
<accession>A0A9P7FM51</accession>
<evidence type="ECO:0000256" key="7">
    <source>
        <dbReference type="ARBA" id="ARBA00034808"/>
    </source>
</evidence>
<comment type="caution">
    <text evidence="10">The sequence shown here is derived from an EMBL/GenBank/DDBJ whole genome shotgun (WGS) entry which is preliminary data.</text>
</comment>
<dbReference type="SUPFAM" id="SSF52540">
    <property type="entry name" value="P-loop containing nucleoside triphosphate hydrolases"/>
    <property type="match status" value="1"/>
</dbReference>
<dbReference type="Gene3D" id="3.40.50.300">
    <property type="entry name" value="P-loop containing nucleotide triphosphate hydrolases"/>
    <property type="match status" value="2"/>
</dbReference>
<dbReference type="GO" id="GO:0016787">
    <property type="term" value="F:hydrolase activity"/>
    <property type="evidence" value="ECO:0007669"/>
    <property type="project" value="UniProtKB-KW"/>
</dbReference>
<dbReference type="GO" id="GO:0005694">
    <property type="term" value="C:chromosome"/>
    <property type="evidence" value="ECO:0007669"/>
    <property type="project" value="TreeGrafter"/>
</dbReference>
<gene>
    <name evidence="10" type="ORF">F5147DRAFT_832108</name>
</gene>
<proteinExistence type="inferred from homology"/>
<dbReference type="Pfam" id="PF00270">
    <property type="entry name" value="DEAD"/>
    <property type="match status" value="1"/>
</dbReference>
<keyword evidence="4" id="KW-0238">DNA-binding</keyword>
<organism evidence="10 11">
    <name type="scientific">Suillus discolor</name>
    <dbReference type="NCBI Taxonomy" id="1912936"/>
    <lineage>
        <taxon>Eukaryota</taxon>
        <taxon>Fungi</taxon>
        <taxon>Dikarya</taxon>
        <taxon>Basidiomycota</taxon>
        <taxon>Agaricomycotina</taxon>
        <taxon>Agaricomycetes</taxon>
        <taxon>Agaricomycetidae</taxon>
        <taxon>Boletales</taxon>
        <taxon>Suillineae</taxon>
        <taxon>Suillaceae</taxon>
        <taxon>Suillus</taxon>
    </lineage>
</organism>
<dbReference type="InterPro" id="IPR011545">
    <property type="entry name" value="DEAD/DEAH_box_helicase_dom"/>
</dbReference>
<dbReference type="RefSeq" id="XP_041300303.1">
    <property type="nucleotide sequence ID" value="XM_041443795.1"/>
</dbReference>
<dbReference type="Proteomes" id="UP000823399">
    <property type="component" value="Unassembled WGS sequence"/>
</dbReference>
<dbReference type="GO" id="GO:0005524">
    <property type="term" value="F:ATP binding"/>
    <property type="evidence" value="ECO:0007669"/>
    <property type="project" value="UniProtKB-KW"/>
</dbReference>
<dbReference type="GeneID" id="64706054"/>
<dbReference type="PROSITE" id="PS51192">
    <property type="entry name" value="HELICASE_ATP_BIND_1"/>
    <property type="match status" value="1"/>
</dbReference>
<feature type="domain" description="Helicase ATP-binding" evidence="9">
    <location>
        <begin position="36"/>
        <end position="208"/>
    </location>
</feature>
<keyword evidence="5" id="KW-0413">Isomerase</keyword>
<feature type="region of interest" description="Disordered" evidence="8">
    <location>
        <begin position="388"/>
        <end position="428"/>
    </location>
</feature>
<keyword evidence="3" id="KW-0067">ATP-binding</keyword>
<keyword evidence="11" id="KW-1185">Reference proteome</keyword>
<comment type="similarity">
    <text evidence="1">Belongs to the helicase family. RecQ subfamily.</text>
</comment>
<dbReference type="GO" id="GO:0009378">
    <property type="term" value="F:four-way junction helicase activity"/>
    <property type="evidence" value="ECO:0007669"/>
    <property type="project" value="TreeGrafter"/>
</dbReference>
<evidence type="ECO:0000256" key="8">
    <source>
        <dbReference type="SAM" id="MobiDB-lite"/>
    </source>
</evidence>
<protein>
    <recommendedName>
        <fullName evidence="7">DNA 3'-5' helicase</fullName>
        <ecNumber evidence="7">5.6.2.4</ecNumber>
    </recommendedName>
</protein>
<evidence type="ECO:0000256" key="4">
    <source>
        <dbReference type="ARBA" id="ARBA00023125"/>
    </source>
</evidence>
<dbReference type="InterPro" id="IPR027417">
    <property type="entry name" value="P-loop_NTPase"/>
</dbReference>
<evidence type="ECO:0000256" key="2">
    <source>
        <dbReference type="ARBA" id="ARBA00022741"/>
    </source>
</evidence>
<dbReference type="SMART" id="SM00487">
    <property type="entry name" value="DEXDc"/>
    <property type="match status" value="1"/>
</dbReference>
<sequence length="706" mass="79027">MTAPNLRETPALSEIYLKTQEKFGVRPCLWQLKVAHALLKGDQDVLCIAGTGMGKTLGFWILLLFRINSIQLVVTPLNLLGKQNALSLAKAGIRAIAINAETASAANFLAIKALKYRAVAVSPEQIMKPNGDFEKLLKDPLFASYLVGIIIDEAHCITEWGEFRPEYRELGRLHYILPATVSIMIASATLTKASLTHTTRLLHMHADKMVTIHRSSDRPNIKIGVRKIKYALNSYCDLAFLIPTGWKDGNPPPPKFLIFFDSIPDAINATQYLRKHLPPDMQDKIKWFNADMTGEYKDTELTNLISGETWGYCTTDSFGMGMDVPDIMLIIQWRAMCKLTTLWQRFGRAEYFDDERQAKAARKKTRETNWKRKGDSLPITSLSKWRTVNTPNSRVAGSHAQPTASIGDHGDGSDGSDEDTPPMDEGLQGLKDLVKGDVEAPKYTGRRQKSSLDTAMDYLINAEKRDSLMCRRKVFDVSFDNDAADSDHLDCNKQEPLGCKRCSITQPTICCDIHHPEHFSQYASHIEKPATMPQHSRIPKYQKTVHDFALQEALDDWREQKTASAYGWHHLNDLGPSLILPNAILDWILDCAHHHKVQSVYDLKRETGWTDAEDFGEEVVTLIKKHAAPLPSPFVITPLRSISTASLPNVPPTQSSSNVVVAAVERRKNRCSACGLEGHNARNRVCEQHSSCSGQNKENATTIMTN</sequence>
<dbReference type="GO" id="GO:0005737">
    <property type="term" value="C:cytoplasm"/>
    <property type="evidence" value="ECO:0007669"/>
    <property type="project" value="TreeGrafter"/>
</dbReference>
<dbReference type="Pfam" id="PF00271">
    <property type="entry name" value="Helicase_C"/>
    <property type="match status" value="1"/>
</dbReference>
<dbReference type="GO" id="GO:0000724">
    <property type="term" value="P:double-strand break repair via homologous recombination"/>
    <property type="evidence" value="ECO:0007669"/>
    <property type="project" value="TreeGrafter"/>
</dbReference>
<dbReference type="InterPro" id="IPR014001">
    <property type="entry name" value="Helicase_ATP-bd"/>
</dbReference>
<dbReference type="EMBL" id="JABBWM010000001">
    <property type="protein sequence ID" value="KAG2120927.1"/>
    <property type="molecule type" value="Genomic_DNA"/>
</dbReference>
<dbReference type="AlphaFoldDB" id="A0A9P7FM51"/>
<evidence type="ECO:0000259" key="9">
    <source>
        <dbReference type="PROSITE" id="PS51192"/>
    </source>
</evidence>
<feature type="compositionally biased region" description="Polar residues" evidence="8">
    <location>
        <begin position="388"/>
        <end position="404"/>
    </location>
</feature>
<evidence type="ECO:0000256" key="3">
    <source>
        <dbReference type="ARBA" id="ARBA00022840"/>
    </source>
</evidence>
<dbReference type="OrthoDB" id="10261556at2759"/>
<dbReference type="GO" id="GO:0043138">
    <property type="term" value="F:3'-5' DNA helicase activity"/>
    <property type="evidence" value="ECO:0007669"/>
    <property type="project" value="UniProtKB-EC"/>
</dbReference>
<reference evidence="10" key="1">
    <citation type="journal article" date="2020" name="New Phytol.">
        <title>Comparative genomics reveals dynamic genome evolution in host specialist ectomycorrhizal fungi.</title>
        <authorList>
            <person name="Lofgren L.A."/>
            <person name="Nguyen N.H."/>
            <person name="Vilgalys R."/>
            <person name="Ruytinx J."/>
            <person name="Liao H.L."/>
            <person name="Branco S."/>
            <person name="Kuo A."/>
            <person name="LaButti K."/>
            <person name="Lipzen A."/>
            <person name="Andreopoulos W."/>
            <person name="Pangilinan J."/>
            <person name="Riley R."/>
            <person name="Hundley H."/>
            <person name="Na H."/>
            <person name="Barry K."/>
            <person name="Grigoriev I.V."/>
            <person name="Stajich J.E."/>
            <person name="Kennedy P.G."/>
        </authorList>
    </citation>
    <scope>NUCLEOTIDE SEQUENCE</scope>
    <source>
        <strain evidence="10">FC423</strain>
    </source>
</reference>
<evidence type="ECO:0000313" key="11">
    <source>
        <dbReference type="Proteomes" id="UP000823399"/>
    </source>
</evidence>
<dbReference type="EC" id="5.6.2.4" evidence="7"/>
<dbReference type="PANTHER" id="PTHR13710">
    <property type="entry name" value="DNA HELICASE RECQ FAMILY MEMBER"/>
    <property type="match status" value="1"/>
</dbReference>
<dbReference type="InterPro" id="IPR001650">
    <property type="entry name" value="Helicase_C-like"/>
</dbReference>
<dbReference type="PANTHER" id="PTHR13710:SF105">
    <property type="entry name" value="ATP-DEPENDENT DNA HELICASE Q1"/>
    <property type="match status" value="1"/>
</dbReference>
<comment type="catalytic activity">
    <reaction evidence="6">
        <text>Couples ATP hydrolysis with the unwinding of duplex DNA by translocating in the 3'-5' direction.</text>
        <dbReference type="EC" id="5.6.2.4"/>
    </reaction>
</comment>
<name>A0A9P7FM51_9AGAM</name>
<keyword evidence="2" id="KW-0547">Nucleotide-binding</keyword>
<evidence type="ECO:0000256" key="6">
    <source>
        <dbReference type="ARBA" id="ARBA00034617"/>
    </source>
</evidence>
<keyword evidence="10" id="KW-0378">Hydrolase</keyword>
<evidence type="ECO:0000313" key="10">
    <source>
        <dbReference type="EMBL" id="KAG2120927.1"/>
    </source>
</evidence>
<evidence type="ECO:0000256" key="1">
    <source>
        <dbReference type="ARBA" id="ARBA00005446"/>
    </source>
</evidence>
<evidence type="ECO:0000256" key="5">
    <source>
        <dbReference type="ARBA" id="ARBA00023235"/>
    </source>
</evidence>